<accession>A0A4P2VML7</accession>
<evidence type="ECO:0008006" key="4">
    <source>
        <dbReference type="Google" id="ProtNLM"/>
    </source>
</evidence>
<dbReference type="KEGG" id="ccai:NAS2_0886"/>
<dbReference type="Pfam" id="PF06197">
    <property type="entry name" value="DUF998"/>
    <property type="match status" value="1"/>
</dbReference>
<sequence>MRALWASGPCAAAAAWITIALSAARNPWFSITRNAFSDLGGPRAVDPWIYNVGMIATSALLIAFSVYLLWSSGNRVESMGASFAAVGGIFLAMIGIFHEGTYPHVFVSTWFFAQMDMAIALWGAGSVLLRRLGVGILSIALAVGAPIAAVLVRWPSTALLEAYGIAVIDAWALAVALELRPPRG</sequence>
<proteinExistence type="predicted"/>
<dbReference type="OrthoDB" id="103507at2157"/>
<dbReference type="PANTHER" id="PTHR42241">
    <property type="entry name" value="HYPOTHETICAL MEMBRANE PROTEIN, CONSERVED, DUF998 FAMILY"/>
    <property type="match status" value="1"/>
</dbReference>
<dbReference type="AlphaFoldDB" id="A0A4P2VML7"/>
<keyword evidence="3" id="KW-1185">Reference proteome</keyword>
<evidence type="ECO:0000256" key="1">
    <source>
        <dbReference type="SAM" id="Phobius"/>
    </source>
</evidence>
<reference evidence="2 3" key="1">
    <citation type="journal article" date="2019" name="ISME J.">
        <title>Isolation and characterization of a thermophilic sulfur- and iron-reducing thaumarchaeote from a terrestrial acidic hot spring.</title>
        <authorList>
            <person name="Kato S."/>
            <person name="Itoh T."/>
            <person name="Yuki M."/>
            <person name="Nagamori M."/>
            <person name="Ohnishi M."/>
            <person name="Uematsu K."/>
            <person name="Suzuki K."/>
            <person name="Takashina T."/>
            <person name="Ohkuma M."/>
        </authorList>
    </citation>
    <scope>NUCLEOTIDE SEQUENCE [LARGE SCALE GENOMIC DNA]</scope>
    <source>
        <strain evidence="2 3">NAS-02</strain>
    </source>
</reference>
<feature type="transmembrane region" description="Helical" evidence="1">
    <location>
        <begin position="81"/>
        <end position="98"/>
    </location>
</feature>
<feature type="transmembrane region" description="Helical" evidence="1">
    <location>
        <begin position="160"/>
        <end position="179"/>
    </location>
</feature>
<feature type="transmembrane region" description="Helical" evidence="1">
    <location>
        <begin position="48"/>
        <end position="69"/>
    </location>
</feature>
<dbReference type="InterPro" id="IPR009339">
    <property type="entry name" value="DUF998"/>
</dbReference>
<keyword evidence="1" id="KW-1133">Transmembrane helix</keyword>
<keyword evidence="1" id="KW-0812">Transmembrane</keyword>
<feature type="transmembrane region" description="Helical" evidence="1">
    <location>
        <begin position="136"/>
        <end position="154"/>
    </location>
</feature>
<dbReference type="EMBL" id="AP018732">
    <property type="protein sequence ID" value="BBE42275.1"/>
    <property type="molecule type" value="Genomic_DNA"/>
</dbReference>
<keyword evidence="1" id="KW-0472">Membrane</keyword>
<organism evidence="2 3">
    <name type="scientific">Conexivisphaera calida</name>
    <dbReference type="NCBI Taxonomy" id="1874277"/>
    <lineage>
        <taxon>Archaea</taxon>
        <taxon>Nitrososphaerota</taxon>
        <taxon>Conexivisphaeria</taxon>
        <taxon>Conexivisphaerales</taxon>
        <taxon>Conexivisphaeraceae</taxon>
        <taxon>Conexivisphaera</taxon>
    </lineage>
</organism>
<protein>
    <recommendedName>
        <fullName evidence="4">DUF998 domain-containing protein</fullName>
    </recommendedName>
</protein>
<dbReference type="PANTHER" id="PTHR42241:SF2">
    <property type="entry name" value="HYPOTHETICAL MEMBRANE PROTEIN, CONSERVED, DUF998 FAMILY"/>
    <property type="match status" value="1"/>
</dbReference>
<dbReference type="RefSeq" id="WP_174448525.1">
    <property type="nucleotide sequence ID" value="NZ_AP018732.1"/>
</dbReference>
<dbReference type="Proteomes" id="UP000509448">
    <property type="component" value="Chromosome"/>
</dbReference>
<evidence type="ECO:0000313" key="2">
    <source>
        <dbReference type="EMBL" id="BBE42275.1"/>
    </source>
</evidence>
<name>A0A4P2VML7_9ARCH</name>
<feature type="transmembrane region" description="Helical" evidence="1">
    <location>
        <begin position="110"/>
        <end position="129"/>
    </location>
</feature>
<dbReference type="GeneID" id="55584696"/>
<gene>
    <name evidence="2" type="ORF">NAS2_0886</name>
</gene>
<evidence type="ECO:0000313" key="3">
    <source>
        <dbReference type="Proteomes" id="UP000509448"/>
    </source>
</evidence>